<dbReference type="PROSITE" id="PS00397">
    <property type="entry name" value="RECOMBINASES_1"/>
    <property type="match status" value="1"/>
</dbReference>
<evidence type="ECO:0000259" key="8">
    <source>
        <dbReference type="PROSITE" id="PS51737"/>
    </source>
</evidence>
<evidence type="ECO:0000256" key="5">
    <source>
        <dbReference type="PROSITE-ProRule" id="PRU10137"/>
    </source>
</evidence>
<dbReference type="GO" id="GO:0003677">
    <property type="term" value="F:DNA binding"/>
    <property type="evidence" value="ECO:0007669"/>
    <property type="project" value="UniProtKB-KW"/>
</dbReference>
<evidence type="ECO:0000259" key="7">
    <source>
        <dbReference type="PROSITE" id="PS51736"/>
    </source>
</evidence>
<reference evidence="9" key="1">
    <citation type="journal article" date="2023" name="J. Vet. Diagn. Invest.">
        <title>Oxytetracycline-resistant Paenibacillus larvae identified in commercial beekeeping operations in Saskatchewan using pooled honey sampling.</title>
        <authorList>
            <person name="Obshta O."/>
            <person name="Zabrodski M.W."/>
            <person name="Soomro T."/>
            <person name="Wilson G."/>
            <person name="Masood F."/>
            <person name="Thebeau J."/>
            <person name="Silva M.C.B."/>
            <person name="Biganski S."/>
            <person name="Kozii I.V."/>
            <person name="Koziy R.V."/>
            <person name="Raza M.F."/>
            <person name="Jose M.S."/>
            <person name="Simko E."/>
            <person name="Wood S.C."/>
        </authorList>
    </citation>
    <scope>NUCLEOTIDE SEQUENCE</scope>
    <source>
        <strain evidence="9">PL001</strain>
    </source>
</reference>
<dbReference type="InterPro" id="IPR011109">
    <property type="entry name" value="DNA_bind_recombinase_dom"/>
</dbReference>
<dbReference type="AlphaFoldDB" id="A0AAP5N231"/>
<evidence type="ECO:0000313" key="10">
    <source>
        <dbReference type="Proteomes" id="UP001259239"/>
    </source>
</evidence>
<keyword evidence="2" id="KW-0238">DNA-binding</keyword>
<feature type="active site" description="O-(5'-phospho-DNA)-serine intermediate" evidence="4 5">
    <location>
        <position position="10"/>
    </location>
</feature>
<organism evidence="9 10">
    <name type="scientific">Paenibacillus larvae</name>
    <dbReference type="NCBI Taxonomy" id="1464"/>
    <lineage>
        <taxon>Bacteria</taxon>
        <taxon>Bacillati</taxon>
        <taxon>Bacillota</taxon>
        <taxon>Bacilli</taxon>
        <taxon>Bacillales</taxon>
        <taxon>Paenibacillaceae</taxon>
        <taxon>Paenibacillus</taxon>
    </lineage>
</organism>
<dbReference type="InterPro" id="IPR050639">
    <property type="entry name" value="SSR_resolvase"/>
</dbReference>
<gene>
    <name evidence="9" type="ORF">P7H09_05385</name>
</gene>
<dbReference type="PANTHER" id="PTHR30461:SF23">
    <property type="entry name" value="DNA RECOMBINASE-RELATED"/>
    <property type="match status" value="1"/>
</dbReference>
<dbReference type="Gene3D" id="3.40.50.1390">
    <property type="entry name" value="Resolvase, N-terminal catalytic domain"/>
    <property type="match status" value="1"/>
</dbReference>
<keyword evidence="3" id="KW-0233">DNA recombination</keyword>
<evidence type="ECO:0000256" key="6">
    <source>
        <dbReference type="SAM" id="Coils"/>
    </source>
</evidence>
<keyword evidence="1" id="KW-0229">DNA integration</keyword>
<dbReference type="InterPro" id="IPR038109">
    <property type="entry name" value="DNA_bind_recomb_sf"/>
</dbReference>
<dbReference type="Gene3D" id="3.90.1750.20">
    <property type="entry name" value="Putative Large Serine Recombinase, Chain B, Domain 2"/>
    <property type="match status" value="1"/>
</dbReference>
<accession>A0AAP5N231</accession>
<dbReference type="GO" id="GO:0015074">
    <property type="term" value="P:DNA integration"/>
    <property type="evidence" value="ECO:0007669"/>
    <property type="project" value="UniProtKB-KW"/>
</dbReference>
<feature type="coiled-coil region" evidence="6">
    <location>
        <begin position="384"/>
        <end position="418"/>
    </location>
</feature>
<evidence type="ECO:0000256" key="3">
    <source>
        <dbReference type="ARBA" id="ARBA00023172"/>
    </source>
</evidence>
<dbReference type="InterPro" id="IPR025827">
    <property type="entry name" value="Zn_ribbon_recom_dom"/>
</dbReference>
<dbReference type="InterPro" id="IPR006119">
    <property type="entry name" value="Resolv_N"/>
</dbReference>
<dbReference type="InterPro" id="IPR036162">
    <property type="entry name" value="Resolvase-like_N_sf"/>
</dbReference>
<protein>
    <submittedName>
        <fullName evidence="9">Recombinase family protein</fullName>
    </submittedName>
</protein>
<name>A0AAP5N231_9BACL</name>
<reference evidence="9" key="2">
    <citation type="submission" date="2023-03" db="EMBL/GenBank/DDBJ databases">
        <authorList>
            <person name="Obshta O."/>
            <person name="Zabrodski M.W."/>
            <person name="Soomro T."/>
            <person name="Wilson G."/>
            <person name="Masood F."/>
            <person name="Thebeau J."/>
            <person name="Bezerra Da Silva M.C."/>
            <person name="Raza F."/>
            <person name="Biganski S."/>
            <person name="Jose M."/>
            <person name="Camilli M."/>
            <person name="Kozii I.V."/>
            <person name="Kozii R.V."/>
            <person name="Simko E."/>
            <person name="Wood S.C."/>
        </authorList>
    </citation>
    <scope>NUCLEOTIDE SEQUENCE</scope>
    <source>
        <strain evidence="9">PL001</strain>
    </source>
</reference>
<dbReference type="SMART" id="SM00857">
    <property type="entry name" value="Resolvase"/>
    <property type="match status" value="1"/>
</dbReference>
<comment type="caution">
    <text evidence="9">The sequence shown here is derived from an EMBL/GenBank/DDBJ whole genome shotgun (WGS) entry which is preliminary data.</text>
</comment>
<sequence>MRVAIYIRVSTEEQAQHGYSIDAQKDRLIAYCTSQGWSDYKIYIDDGYTGTKMIRPALNRLIRHIEDGKIDLVVVYKLDRLSRKQLDVLYLLEEVFEKHNVGFKSATEPFETTTPFGKAMIGILAVFAQLERDMIVERTTIGRRQRVSKGEWYGGRIPFGYKMNRETKQLEIVPEEAKIIKEIYKMYLQGNSRLSIAEWAAERTKARVIDHSVIRNILSRPVYMGKLSNAGNVVDGKHEAIIDEKTWHAVQKETKERKEGATPLGEYLLTGLLKCGVCGGPIVHVKRITRKYGKEYLYELYACKNQHVRKKDRNNNCTLGYIRREKVEKFVIEQIKSYTTDDLLIKQIANEKNKFKDNDESALSNLESQLKKVLTGLENLYDAIESGEIKASSISDRIRKLEEQRDVLENHIDEIKDNTPQNDLNIQEFDIFIKEIGEAWDYLTEDEQKAMIRKAFCSVTLHKDKYIEVEWNFAP</sequence>
<dbReference type="PROSITE" id="PS51737">
    <property type="entry name" value="RECOMBINASE_DNA_BIND"/>
    <property type="match status" value="1"/>
</dbReference>
<dbReference type="EMBL" id="JARQGV010000004">
    <property type="protein sequence ID" value="MDT2250815.1"/>
    <property type="molecule type" value="Genomic_DNA"/>
</dbReference>
<evidence type="ECO:0000256" key="2">
    <source>
        <dbReference type="ARBA" id="ARBA00023125"/>
    </source>
</evidence>
<dbReference type="Pfam" id="PF13408">
    <property type="entry name" value="Zn_ribbon_recom"/>
    <property type="match status" value="1"/>
</dbReference>
<keyword evidence="6" id="KW-0175">Coiled coil</keyword>
<feature type="domain" description="Resolvase/invertase-type recombinase catalytic" evidence="7">
    <location>
        <begin position="2"/>
        <end position="150"/>
    </location>
</feature>
<dbReference type="CDD" id="cd03768">
    <property type="entry name" value="SR_ResInv"/>
    <property type="match status" value="1"/>
</dbReference>
<dbReference type="PROSITE" id="PS51736">
    <property type="entry name" value="RECOMBINASES_3"/>
    <property type="match status" value="1"/>
</dbReference>
<feature type="domain" description="Recombinase" evidence="8">
    <location>
        <begin position="158"/>
        <end position="260"/>
    </location>
</feature>
<evidence type="ECO:0000256" key="1">
    <source>
        <dbReference type="ARBA" id="ARBA00022908"/>
    </source>
</evidence>
<dbReference type="Pfam" id="PF07508">
    <property type="entry name" value="Recombinase"/>
    <property type="match status" value="1"/>
</dbReference>
<dbReference type="InterPro" id="IPR006118">
    <property type="entry name" value="Recombinase_CS"/>
</dbReference>
<dbReference type="Proteomes" id="UP001259239">
    <property type="component" value="Unassembled WGS sequence"/>
</dbReference>
<dbReference type="GO" id="GO:0000150">
    <property type="term" value="F:DNA strand exchange activity"/>
    <property type="evidence" value="ECO:0007669"/>
    <property type="project" value="InterPro"/>
</dbReference>
<evidence type="ECO:0000313" key="9">
    <source>
        <dbReference type="EMBL" id="MDT2250815.1"/>
    </source>
</evidence>
<dbReference type="SUPFAM" id="SSF53041">
    <property type="entry name" value="Resolvase-like"/>
    <property type="match status" value="1"/>
</dbReference>
<dbReference type="RefSeq" id="WP_036656076.1">
    <property type="nucleotide sequence ID" value="NZ_CP121102.1"/>
</dbReference>
<proteinExistence type="predicted"/>
<evidence type="ECO:0000256" key="4">
    <source>
        <dbReference type="PIRSR" id="PIRSR606118-50"/>
    </source>
</evidence>
<dbReference type="Pfam" id="PF00239">
    <property type="entry name" value="Resolvase"/>
    <property type="match status" value="1"/>
</dbReference>
<dbReference type="PANTHER" id="PTHR30461">
    <property type="entry name" value="DNA-INVERTASE FROM LAMBDOID PROPHAGE"/>
    <property type="match status" value="1"/>
</dbReference>